<dbReference type="AlphaFoldDB" id="A0A544QQL4"/>
<evidence type="ECO:0000313" key="1">
    <source>
        <dbReference type="EMBL" id="TQQ81726.1"/>
    </source>
</evidence>
<dbReference type="RefSeq" id="WP_142442343.1">
    <property type="nucleotide sequence ID" value="NZ_SESI01000001.1"/>
</dbReference>
<evidence type="ECO:0000313" key="2">
    <source>
        <dbReference type="Proteomes" id="UP000315385"/>
    </source>
</evidence>
<accession>A0A544QQL4</accession>
<organism evidence="1 2">
    <name type="scientific">Halonotius roseus</name>
    <dbReference type="NCBI Taxonomy" id="2511997"/>
    <lineage>
        <taxon>Archaea</taxon>
        <taxon>Methanobacteriati</taxon>
        <taxon>Methanobacteriota</taxon>
        <taxon>Stenosarchaea group</taxon>
        <taxon>Halobacteria</taxon>
        <taxon>Halobacteriales</taxon>
        <taxon>Haloferacaceae</taxon>
        <taxon>Halonotius</taxon>
    </lineage>
</organism>
<protein>
    <submittedName>
        <fullName evidence="1">Uncharacterized protein</fullName>
    </submittedName>
</protein>
<dbReference type="InterPro" id="IPR043821">
    <property type="entry name" value="DUF5799"/>
</dbReference>
<dbReference type="Pfam" id="PF19113">
    <property type="entry name" value="DUF5799"/>
    <property type="match status" value="1"/>
</dbReference>
<comment type="caution">
    <text evidence="1">The sequence shown here is derived from an EMBL/GenBank/DDBJ whole genome shotgun (WGS) entry which is preliminary data.</text>
</comment>
<sequence length="151" mass="16245">MSEWRDMLVGDRMAVDQAFTDRVQGSAFTNQEWGLIMTATELDIEHAADPEAARLVADTEAVESIMPELAAIRSRSGPMAGGADEGANDPGIIDSIKGALGFSNDDDGVDPERLAAAESLAQEYADELQQHLEANDGFEAVREAYVESAER</sequence>
<keyword evidence="2" id="KW-1185">Reference proteome</keyword>
<reference evidence="1 2" key="1">
    <citation type="submission" date="2019-02" db="EMBL/GenBank/DDBJ databases">
        <title>Halonotius sp. a new haloqrchaeon isolated from saline water.</title>
        <authorList>
            <person name="Duran-Viseras A."/>
            <person name="Sanchez-Porro C."/>
            <person name="Ventosa A."/>
        </authorList>
    </citation>
    <scope>NUCLEOTIDE SEQUENCE [LARGE SCALE GENOMIC DNA]</scope>
    <source>
        <strain evidence="1 2">F9-27</strain>
    </source>
</reference>
<gene>
    <name evidence="1" type="ORF">EWF95_01960</name>
</gene>
<dbReference type="Proteomes" id="UP000315385">
    <property type="component" value="Unassembled WGS sequence"/>
</dbReference>
<dbReference type="EMBL" id="SESI01000001">
    <property type="protein sequence ID" value="TQQ81726.1"/>
    <property type="molecule type" value="Genomic_DNA"/>
</dbReference>
<name>A0A544QQL4_9EURY</name>
<dbReference type="OrthoDB" id="204348at2157"/>
<proteinExistence type="predicted"/>